<dbReference type="InterPro" id="IPR025975">
    <property type="entry name" value="Polysacc_lyase"/>
</dbReference>
<dbReference type="Proteomes" id="UP001597118">
    <property type="component" value="Unassembled WGS sequence"/>
</dbReference>
<proteinExistence type="predicted"/>
<reference evidence="4" key="1">
    <citation type="journal article" date="2019" name="Int. J. Syst. Evol. Microbiol.">
        <title>The Global Catalogue of Microorganisms (GCM) 10K type strain sequencing project: providing services to taxonomists for standard genome sequencing and annotation.</title>
        <authorList>
            <consortium name="The Broad Institute Genomics Platform"/>
            <consortium name="The Broad Institute Genome Sequencing Center for Infectious Disease"/>
            <person name="Wu L."/>
            <person name="Ma J."/>
        </authorList>
    </citation>
    <scope>NUCLEOTIDE SEQUENCE [LARGE SCALE GENOMIC DNA]</scope>
    <source>
        <strain evidence="4">CCUG 53762</strain>
    </source>
</reference>
<dbReference type="PROSITE" id="PS51257">
    <property type="entry name" value="PROKAR_LIPOPROTEIN"/>
    <property type="match status" value="1"/>
</dbReference>
<sequence length="323" mass="34980">MNKLTLLSNKYVLALSLSLAILLACTSSKEETTIKKEEETVGPITGPDNDKDDPSKEEPPAGNPNAGNPVVNGAVTLSATASSGSAYPLFTGAFAHENPDCVHSPFGPHVTQAFDSDLNKNVFVFHSHIIDDNDRCTNFDRVRMEIKGSNSKTEHKENEMGYYRWKFKLPADFVGSNTFCHIFQIKAKSGDAGAPLITITPRASVLEVIHDAGASSANSLGKVVSVPLAPFKGTWVEAYVKYKSSDNGSFEIVLTRVSDGVTLLSYNKTSGIDMWRTGDNQVNRGKWGVYRSKGDGKTALKDEQVRFADFCVSETSEAECPGG</sequence>
<dbReference type="RefSeq" id="WP_379660683.1">
    <property type="nucleotide sequence ID" value="NZ_JBHUDG010000001.1"/>
</dbReference>
<feature type="signal peptide" evidence="2">
    <location>
        <begin position="1"/>
        <end position="29"/>
    </location>
</feature>
<evidence type="ECO:0000313" key="4">
    <source>
        <dbReference type="Proteomes" id="UP001597118"/>
    </source>
</evidence>
<accession>A0ABW4I9P4</accession>
<evidence type="ECO:0000256" key="2">
    <source>
        <dbReference type="SAM" id="SignalP"/>
    </source>
</evidence>
<gene>
    <name evidence="3" type="ORF">ACFSAH_00325</name>
</gene>
<comment type="caution">
    <text evidence="3">The sequence shown here is derived from an EMBL/GenBank/DDBJ whole genome shotgun (WGS) entry which is preliminary data.</text>
</comment>
<evidence type="ECO:0000256" key="1">
    <source>
        <dbReference type="SAM" id="MobiDB-lite"/>
    </source>
</evidence>
<name>A0ABW4I9P4_9SPHI</name>
<protein>
    <submittedName>
        <fullName evidence="3">Heparin lyase I family protein</fullName>
    </submittedName>
</protein>
<evidence type="ECO:0000313" key="3">
    <source>
        <dbReference type="EMBL" id="MFD1628296.1"/>
    </source>
</evidence>
<dbReference type="GO" id="GO:0016829">
    <property type="term" value="F:lyase activity"/>
    <property type="evidence" value="ECO:0007669"/>
    <property type="project" value="UniProtKB-KW"/>
</dbReference>
<organism evidence="3 4">
    <name type="scientific">Pseudopedobacter beijingensis</name>
    <dbReference type="NCBI Taxonomy" id="1207056"/>
    <lineage>
        <taxon>Bacteria</taxon>
        <taxon>Pseudomonadati</taxon>
        <taxon>Bacteroidota</taxon>
        <taxon>Sphingobacteriia</taxon>
        <taxon>Sphingobacteriales</taxon>
        <taxon>Sphingobacteriaceae</taxon>
        <taxon>Pseudopedobacter</taxon>
    </lineage>
</organism>
<feature type="compositionally biased region" description="Low complexity" evidence="1">
    <location>
        <begin position="63"/>
        <end position="72"/>
    </location>
</feature>
<keyword evidence="4" id="KW-1185">Reference proteome</keyword>
<feature type="chain" id="PRO_5045339862" evidence="2">
    <location>
        <begin position="30"/>
        <end position="323"/>
    </location>
</feature>
<feature type="compositionally biased region" description="Basic and acidic residues" evidence="1">
    <location>
        <begin position="48"/>
        <end position="59"/>
    </location>
</feature>
<dbReference type="Gene3D" id="2.60.120.200">
    <property type="match status" value="1"/>
</dbReference>
<dbReference type="EMBL" id="JBHUDG010000001">
    <property type="protein sequence ID" value="MFD1628296.1"/>
    <property type="molecule type" value="Genomic_DNA"/>
</dbReference>
<feature type="region of interest" description="Disordered" evidence="1">
    <location>
        <begin position="32"/>
        <end position="72"/>
    </location>
</feature>
<dbReference type="Pfam" id="PF14099">
    <property type="entry name" value="Polysacc_lyase"/>
    <property type="match status" value="1"/>
</dbReference>
<keyword evidence="3" id="KW-0456">Lyase</keyword>
<keyword evidence="2" id="KW-0732">Signal</keyword>